<dbReference type="Gene3D" id="3.40.50.720">
    <property type="entry name" value="NAD(P)-binding Rossmann-like Domain"/>
    <property type="match status" value="1"/>
</dbReference>
<evidence type="ECO:0000259" key="2">
    <source>
        <dbReference type="Pfam" id="PF14461"/>
    </source>
</evidence>
<keyword evidence="4" id="KW-1185">Reference proteome</keyword>
<feature type="domain" description="THIF-type NAD/FAD binding fold" evidence="1">
    <location>
        <begin position="350"/>
        <end position="518"/>
    </location>
</feature>
<dbReference type="PANTHER" id="PTHR43267:SF1">
    <property type="entry name" value="TRNA THREONYLCARBAMOYLADENOSINE DEHYDRATASE"/>
    <property type="match status" value="1"/>
</dbReference>
<dbReference type="GO" id="GO:0016779">
    <property type="term" value="F:nucleotidyltransferase activity"/>
    <property type="evidence" value="ECO:0007669"/>
    <property type="project" value="UniProtKB-KW"/>
</dbReference>
<dbReference type="InterPro" id="IPR000594">
    <property type="entry name" value="ThiF_NAD_FAD-bd"/>
</dbReference>
<proteinExistence type="predicted"/>
<dbReference type="Pfam" id="PF14461">
    <property type="entry name" value="Prok-E2_B"/>
    <property type="match status" value="1"/>
</dbReference>
<dbReference type="Proteomes" id="UP000754821">
    <property type="component" value="Unassembled WGS sequence"/>
</dbReference>
<dbReference type="SUPFAM" id="SSF69572">
    <property type="entry name" value="Activating enzymes of the ubiquitin-like proteins"/>
    <property type="match status" value="1"/>
</dbReference>
<dbReference type="Pfam" id="PF00899">
    <property type="entry name" value="ThiF"/>
    <property type="match status" value="1"/>
</dbReference>
<sequence length="595" mass="66394">MSSALHQILLGCGYQYTKAQHISESTPLRALNSSKGFYVKNYGTAGGQFSIALSLPADPHITLPTAYILKKPEKFNGLLLPHVNLGWYLCYVREMEADWDANNLHGLYLQVDDQIQRTLDATVASVMHGSPDDQEMEGEFASYWLPEKELYLLSDAVEMLEMQCHVAINAREHEEPEKGAGEEWVVFEKEEENEFNEWMKQRCLKRGSNRSILTRYFKVNPSRLAGMEWPPQNFRALLQWLGEVDLSALSRLLKHFVDNPVKRHVILFDVHHQDLVGLYVELELELAATGLLTYPKKKNRKKHTRRVVNSKKLITCLSGKRSVHKFTRIGVTKADKKTILSRNRRRETSGDLSTKHIALIGCGTIGGHLGGLLLRSGAGCGQAKFDLYDNDSFGPQNFGRHPLSTKDFGQNKAISLAMTLKSSTHMNCIVEGKSYQFSIVPELLNQYDIVIDATGRPPVAKRLAHVVRTMVCDERPKLIHGFNDGNGRASKVLIDDGMCCYGCLLNTPAFYKNGLDLRFKNIDVSQERFVSCGSTFTPYDAAVSVITAARGCSKLCVSLVIIGRYDRPGVLGNVSSFATASGSNFAQGESSVLRP</sequence>
<dbReference type="InterPro" id="IPR032701">
    <property type="entry name" value="Prok-E2_B_dom"/>
</dbReference>
<accession>A0ABR9FGJ8</accession>
<keyword evidence="3" id="KW-0808">Transferase</keyword>
<keyword evidence="3" id="KW-0548">Nucleotidyltransferase</keyword>
<dbReference type="InterPro" id="IPR045886">
    <property type="entry name" value="ThiF/MoeB/HesA"/>
</dbReference>
<evidence type="ECO:0000313" key="4">
    <source>
        <dbReference type="Proteomes" id="UP000754821"/>
    </source>
</evidence>
<dbReference type="PANTHER" id="PTHR43267">
    <property type="entry name" value="TRNA THREONYLCARBAMOYLADENOSINE DEHYDRATASE"/>
    <property type="match status" value="1"/>
</dbReference>
<reference evidence="3 4" key="1">
    <citation type="submission" date="2020-07" db="EMBL/GenBank/DDBJ databases">
        <title>Halophilic bacteria isolated from french cheeses.</title>
        <authorList>
            <person name="Kothe C.I."/>
            <person name="Farah-Kraiem B."/>
            <person name="Renault P."/>
            <person name="Dridi B."/>
        </authorList>
    </citation>
    <scope>NUCLEOTIDE SEQUENCE [LARGE SCALE GENOMIC DNA]</scope>
    <source>
        <strain evidence="3 4">FME16</strain>
    </source>
</reference>
<comment type="caution">
    <text evidence="3">The sequence shown here is derived from an EMBL/GenBank/DDBJ whole genome shotgun (WGS) entry which is preliminary data.</text>
</comment>
<protein>
    <submittedName>
        <fullName evidence="3">ThiF family adenylyltransferase</fullName>
    </submittedName>
</protein>
<feature type="domain" description="Prokaryotic E2 family B" evidence="2">
    <location>
        <begin position="13"/>
        <end position="152"/>
    </location>
</feature>
<evidence type="ECO:0000259" key="1">
    <source>
        <dbReference type="Pfam" id="PF00899"/>
    </source>
</evidence>
<name>A0ABR9FGJ8_9GAMM</name>
<dbReference type="EMBL" id="RRZC01000034">
    <property type="protein sequence ID" value="MBE0405244.1"/>
    <property type="molecule type" value="Genomic_DNA"/>
</dbReference>
<dbReference type="InterPro" id="IPR035985">
    <property type="entry name" value="Ubiquitin-activating_enz"/>
</dbReference>
<organism evidence="3 4">
    <name type="scientific">Halomonas citrativorans</name>
    <dbReference type="NCBI Taxonomy" id="2742612"/>
    <lineage>
        <taxon>Bacteria</taxon>
        <taxon>Pseudomonadati</taxon>
        <taxon>Pseudomonadota</taxon>
        <taxon>Gammaproteobacteria</taxon>
        <taxon>Oceanospirillales</taxon>
        <taxon>Halomonadaceae</taxon>
        <taxon>Halomonas</taxon>
    </lineage>
</organism>
<gene>
    <name evidence="3" type="ORF">EI163_17035</name>
</gene>
<evidence type="ECO:0000313" key="3">
    <source>
        <dbReference type="EMBL" id="MBE0405244.1"/>
    </source>
</evidence>